<dbReference type="InterPro" id="IPR005031">
    <property type="entry name" value="COQ10_START"/>
</dbReference>
<dbReference type="eggNOG" id="COG5637">
    <property type="taxonomic scope" value="Bacteria"/>
</dbReference>
<name>F0RL46_DEIPM</name>
<organism evidence="2 3">
    <name type="scientific">Deinococcus proteolyticus (strain ATCC 35074 / DSM 20540 / JCM 6276 / NBRC 101906 / NCIMB 13154 / VKM Ac-1939 / CCM 2703 / MRP)</name>
    <dbReference type="NCBI Taxonomy" id="693977"/>
    <lineage>
        <taxon>Bacteria</taxon>
        <taxon>Thermotogati</taxon>
        <taxon>Deinococcota</taxon>
        <taxon>Deinococci</taxon>
        <taxon>Deinococcales</taxon>
        <taxon>Deinococcaceae</taxon>
        <taxon>Deinococcus</taxon>
    </lineage>
</organism>
<dbReference type="PANTHER" id="PTHR33824:SF7">
    <property type="entry name" value="POLYKETIDE CYCLASE_DEHYDRASE AND LIPID TRANSPORT SUPERFAMILY PROTEIN"/>
    <property type="match status" value="1"/>
</dbReference>
<keyword evidence="3" id="KW-1185">Reference proteome</keyword>
<dbReference type="EMBL" id="CP002536">
    <property type="protein sequence ID" value="ADY26838.1"/>
    <property type="molecule type" value="Genomic_DNA"/>
</dbReference>
<dbReference type="AlphaFoldDB" id="F0RL46"/>
<dbReference type="Proteomes" id="UP000007718">
    <property type="component" value="Chromosome"/>
</dbReference>
<dbReference type="InterPro" id="IPR023393">
    <property type="entry name" value="START-like_dom_sf"/>
</dbReference>
<gene>
    <name evidence="2" type="ordered locus">Deipr_1704</name>
</gene>
<reference evidence="2 3" key="2">
    <citation type="journal article" date="2012" name="Stand. Genomic Sci.">
        <title>Complete genome sequence of the orange-red pigmented, radioresistant Deinococcus proteolyticus type strain (MRP(T)).</title>
        <authorList>
            <person name="Copeland A."/>
            <person name="Zeytun A."/>
            <person name="Yassawong M."/>
            <person name="Nolan M."/>
            <person name="Lucas S."/>
            <person name="Hammon N."/>
            <person name="Deshpande S."/>
            <person name="Cheng J.F."/>
            <person name="Han C."/>
            <person name="Tapia R."/>
            <person name="Goodwin L.A."/>
            <person name="Pitluck S."/>
            <person name="Mavromatis K."/>
            <person name="Liolios K."/>
            <person name="Pagani I."/>
            <person name="Ivanova N."/>
            <person name="Mikhailova N."/>
            <person name="Pati A."/>
            <person name="Chen A."/>
            <person name="Palaniappan K."/>
            <person name="Land M."/>
            <person name="Hauser L."/>
            <person name="Jeffries C.D."/>
            <person name="Brambilla E.M."/>
            <person name="Rohde M."/>
            <person name="Sikorski J."/>
            <person name="Pukall R."/>
            <person name="Goker M."/>
            <person name="Detter J.C."/>
            <person name="Woyke T."/>
            <person name="Bristow J."/>
            <person name="Eisen J.A."/>
            <person name="Markowitz V."/>
            <person name="Hugenholtz P."/>
            <person name="Kyrpides N.C."/>
            <person name="Klenk H.P."/>
            <person name="Lapidus A."/>
        </authorList>
    </citation>
    <scope>NUCLEOTIDE SEQUENCE [LARGE SCALE GENOMIC DNA]</scope>
    <source>
        <strain evidence="3">ATCC 35074 / DSM 20540 / JCM 6276 / NBRC 101906 / NCIMB 13154 / VKM Ac-1939 / CCM 2703 / MRP</strain>
    </source>
</reference>
<dbReference type="KEGG" id="dpt:Deipr_1704"/>
<feature type="domain" description="Coenzyme Q-binding protein COQ10 START" evidence="1">
    <location>
        <begin position="90"/>
        <end position="213"/>
    </location>
</feature>
<evidence type="ECO:0000313" key="2">
    <source>
        <dbReference type="EMBL" id="ADY26838.1"/>
    </source>
</evidence>
<dbReference type="InterPro" id="IPR047137">
    <property type="entry name" value="ORF3"/>
</dbReference>
<dbReference type="PANTHER" id="PTHR33824">
    <property type="entry name" value="POLYKETIDE CYCLASE/DEHYDRASE AND LIPID TRANSPORT SUPERFAMILY PROTEIN"/>
    <property type="match status" value="1"/>
</dbReference>
<evidence type="ECO:0000259" key="1">
    <source>
        <dbReference type="Pfam" id="PF03364"/>
    </source>
</evidence>
<dbReference type="SUPFAM" id="SSF55961">
    <property type="entry name" value="Bet v1-like"/>
    <property type="match status" value="1"/>
</dbReference>
<dbReference type="Gene3D" id="3.30.530.20">
    <property type="match status" value="1"/>
</dbReference>
<reference evidence="3" key="1">
    <citation type="submission" date="2011-02" db="EMBL/GenBank/DDBJ databases">
        <title>The complete sequence of chromosome of Deinococcus proteolyticus DSM 20540.</title>
        <authorList>
            <consortium name="US DOE Joint Genome Institute (JGI-PGF)"/>
            <person name="Lucas S."/>
            <person name="Copeland A."/>
            <person name="Lapidus A."/>
            <person name="Bruce D."/>
            <person name="Goodwin L."/>
            <person name="Pitluck S."/>
            <person name="Kyrpides N."/>
            <person name="Mavromatis K."/>
            <person name="Pagani I."/>
            <person name="Ivanova N."/>
            <person name="Ovchinnikova G."/>
            <person name="Zeytun A."/>
            <person name="Detter J.C."/>
            <person name="Han C."/>
            <person name="Land M."/>
            <person name="Hauser L."/>
            <person name="Markowitz V."/>
            <person name="Cheng J.-F."/>
            <person name="Hugenholtz P."/>
            <person name="Woyke T."/>
            <person name="Wu D."/>
            <person name="Pukall R."/>
            <person name="Steenblock K."/>
            <person name="Brambilla E."/>
            <person name="Klenk H.-P."/>
            <person name="Eisen J.A."/>
        </authorList>
    </citation>
    <scope>NUCLEOTIDE SEQUENCE [LARGE SCALE GENOMIC DNA]</scope>
    <source>
        <strain evidence="3">ATCC 35074 / DSM 20540 / JCM 6276 / NBRC 101906 / NCIMB 13154 / VKM Ac-1939 / CCM 2703 / MRP</strain>
    </source>
</reference>
<proteinExistence type="predicted"/>
<dbReference type="Pfam" id="PF03364">
    <property type="entry name" value="Polyketide_cyc"/>
    <property type="match status" value="1"/>
</dbReference>
<sequence>MTKQSNNQASAGAGTLGDIDQNRLLSGAAGGALLMLGLGRRGVLGLGMAAVGGYLAYRAATGSDPVMEAAGLGNASAAAKPIFVEHSVVIDRPAQDVYTYWRRLENLPQIMSHLESVTELDSRRSRWVAKAPLGTNVEWEAEIVNDKPGERIGWHSLPGATVDNAGSVQFESLAGDKTRVHVALSYRPPAGVLGAAVAKLFGEEPSQQIAEDLQKFKAAFEGGTAPKN</sequence>
<accession>F0RL46</accession>
<dbReference type="OrthoDB" id="9797595at2"/>
<dbReference type="CDD" id="cd07817">
    <property type="entry name" value="SRPBCC_8"/>
    <property type="match status" value="1"/>
</dbReference>
<dbReference type="RefSeq" id="WP_013615446.1">
    <property type="nucleotide sequence ID" value="NC_015161.1"/>
</dbReference>
<dbReference type="HOGENOM" id="CLU_079860_0_0_0"/>
<evidence type="ECO:0000313" key="3">
    <source>
        <dbReference type="Proteomes" id="UP000007718"/>
    </source>
</evidence>
<dbReference type="STRING" id="693977.Deipr_1704"/>
<protein>
    <submittedName>
        <fullName evidence="2">Cyclase/dehydrase</fullName>
    </submittedName>
</protein>